<evidence type="ECO:0000313" key="6">
    <source>
        <dbReference type="Proteomes" id="UP001371305"/>
    </source>
</evidence>
<accession>A0ABU9AX73</accession>
<evidence type="ECO:0000256" key="2">
    <source>
        <dbReference type="ARBA" id="ARBA00022801"/>
    </source>
</evidence>
<reference evidence="5 6" key="1">
    <citation type="submission" date="2024-04" db="EMBL/GenBank/DDBJ databases">
        <title>Luteolibacter sp. isolated from soil.</title>
        <authorList>
            <person name="An J."/>
        </authorList>
    </citation>
    <scope>NUCLEOTIDE SEQUENCE [LARGE SCALE GENOMIC DNA]</scope>
    <source>
        <strain evidence="5 6">Y139</strain>
    </source>
</reference>
<keyword evidence="3" id="KW-0732">Signal</keyword>
<feature type="signal peptide" evidence="3">
    <location>
        <begin position="1"/>
        <end position="17"/>
    </location>
</feature>
<dbReference type="PROSITE" id="PS51829">
    <property type="entry name" value="P_HOMO_B"/>
    <property type="match status" value="1"/>
</dbReference>
<proteinExistence type="predicted"/>
<sequence>MKALICSLAVVPLMASGATIVESHVFSVSTVIPDNSAIGVSDSRVSVSDIESITSVELTLVTSGGWNGDLYVYLLHGSGFSVLLNRAGRTLLNPDGAASSGMVLTFSDSASGDVHAGIAASGVASGTFQPDGRETDPANALDTDSRTALLSSFGGLNADGEWTLFVADAATGEIATFESWTLTLTGVPEPSSALLAGLGCLMAFRRRR</sequence>
<feature type="chain" id="PRO_5047378017" evidence="3">
    <location>
        <begin position="18"/>
        <end position="208"/>
    </location>
</feature>
<dbReference type="Pfam" id="PF07589">
    <property type="entry name" value="PEP-CTERM"/>
    <property type="match status" value="1"/>
</dbReference>
<evidence type="ECO:0000313" key="5">
    <source>
        <dbReference type="EMBL" id="MEK7951980.1"/>
    </source>
</evidence>
<dbReference type="NCBIfam" id="TIGR02595">
    <property type="entry name" value="PEP_CTERM"/>
    <property type="match status" value="1"/>
</dbReference>
<dbReference type="Pfam" id="PF01483">
    <property type="entry name" value="P_proprotein"/>
    <property type="match status" value="1"/>
</dbReference>
<gene>
    <name evidence="5" type="ORF">WKV53_15805</name>
</gene>
<keyword evidence="6" id="KW-1185">Reference proteome</keyword>
<evidence type="ECO:0000256" key="3">
    <source>
        <dbReference type="SAM" id="SignalP"/>
    </source>
</evidence>
<feature type="domain" description="P/Homo B" evidence="4">
    <location>
        <begin position="10"/>
        <end position="190"/>
    </location>
</feature>
<keyword evidence="1" id="KW-0645">Protease</keyword>
<organism evidence="5 6">
    <name type="scientific">Luteolibacter soli</name>
    <dbReference type="NCBI Taxonomy" id="3135280"/>
    <lineage>
        <taxon>Bacteria</taxon>
        <taxon>Pseudomonadati</taxon>
        <taxon>Verrucomicrobiota</taxon>
        <taxon>Verrucomicrobiia</taxon>
        <taxon>Verrucomicrobiales</taxon>
        <taxon>Verrucomicrobiaceae</taxon>
        <taxon>Luteolibacter</taxon>
    </lineage>
</organism>
<dbReference type="InterPro" id="IPR008979">
    <property type="entry name" value="Galactose-bd-like_sf"/>
</dbReference>
<protein>
    <submittedName>
        <fullName evidence="5">Proprotein convertase P-domain-containing protein</fullName>
    </submittedName>
</protein>
<evidence type="ECO:0000259" key="4">
    <source>
        <dbReference type="PROSITE" id="PS51829"/>
    </source>
</evidence>
<dbReference type="RefSeq" id="WP_341405739.1">
    <property type="nucleotide sequence ID" value="NZ_JBBUKT010000006.1"/>
</dbReference>
<evidence type="ECO:0000256" key="1">
    <source>
        <dbReference type="ARBA" id="ARBA00022670"/>
    </source>
</evidence>
<dbReference type="InterPro" id="IPR013424">
    <property type="entry name" value="Ice-binding_C"/>
</dbReference>
<name>A0ABU9AX73_9BACT</name>
<dbReference type="Gene3D" id="2.60.120.260">
    <property type="entry name" value="Galactose-binding domain-like"/>
    <property type="match status" value="1"/>
</dbReference>
<keyword evidence="2" id="KW-0378">Hydrolase</keyword>
<dbReference type="EMBL" id="JBBUKT010000006">
    <property type="protein sequence ID" value="MEK7951980.1"/>
    <property type="molecule type" value="Genomic_DNA"/>
</dbReference>
<comment type="caution">
    <text evidence="5">The sequence shown here is derived from an EMBL/GenBank/DDBJ whole genome shotgun (WGS) entry which is preliminary data.</text>
</comment>
<dbReference type="InterPro" id="IPR002884">
    <property type="entry name" value="P_dom"/>
</dbReference>
<dbReference type="SUPFAM" id="SSF49785">
    <property type="entry name" value="Galactose-binding domain-like"/>
    <property type="match status" value="1"/>
</dbReference>
<dbReference type="Proteomes" id="UP001371305">
    <property type="component" value="Unassembled WGS sequence"/>
</dbReference>